<accession>A0A8J7NQS4</accession>
<dbReference type="PANTHER" id="PTHR45920">
    <property type="entry name" value="FORMIN HOMOLOGY 2 DOMAIN CONTAINING, ISOFORM I"/>
    <property type="match status" value="1"/>
</dbReference>
<dbReference type="GO" id="GO:0051015">
    <property type="term" value="F:actin filament binding"/>
    <property type="evidence" value="ECO:0007669"/>
    <property type="project" value="TreeGrafter"/>
</dbReference>
<feature type="region of interest" description="Disordered" evidence="1">
    <location>
        <begin position="59"/>
        <end position="96"/>
    </location>
</feature>
<dbReference type="InterPro" id="IPR042201">
    <property type="entry name" value="FH2_Formin_sf"/>
</dbReference>
<comment type="caution">
    <text evidence="3">The sequence shown here is derived from an EMBL/GenBank/DDBJ whole genome shotgun (WGS) entry which is preliminary data.</text>
</comment>
<dbReference type="PROSITE" id="PS51444">
    <property type="entry name" value="FH2"/>
    <property type="match status" value="1"/>
</dbReference>
<dbReference type="GO" id="GO:0005856">
    <property type="term" value="C:cytoskeleton"/>
    <property type="evidence" value="ECO:0007669"/>
    <property type="project" value="TreeGrafter"/>
</dbReference>
<dbReference type="GO" id="GO:0030866">
    <property type="term" value="P:cortical actin cytoskeleton organization"/>
    <property type="evidence" value="ECO:0007669"/>
    <property type="project" value="TreeGrafter"/>
</dbReference>
<feature type="compositionally biased region" description="Low complexity" evidence="1">
    <location>
        <begin position="9"/>
        <end position="22"/>
    </location>
</feature>
<dbReference type="Gene3D" id="1.20.58.2220">
    <property type="entry name" value="Formin, FH2 domain"/>
    <property type="match status" value="1"/>
</dbReference>
<proteinExistence type="predicted"/>
<evidence type="ECO:0000313" key="4">
    <source>
        <dbReference type="Proteomes" id="UP000736164"/>
    </source>
</evidence>
<dbReference type="EMBL" id="JAAWVO010031980">
    <property type="protein sequence ID" value="MBN3316843.1"/>
    <property type="molecule type" value="Genomic_DNA"/>
</dbReference>
<dbReference type="SMART" id="SM00498">
    <property type="entry name" value="FH2"/>
    <property type="match status" value="1"/>
</dbReference>
<dbReference type="SUPFAM" id="SSF101447">
    <property type="entry name" value="Formin homology 2 domain (FH2 domain)"/>
    <property type="match status" value="1"/>
</dbReference>
<sequence>MKPGDLNCTSPPSTVPASPAYSNPAHTPSPDQSWGCHLGHASRLRLNALDFSDLWDEEELELGSTEEEEGPPASDGTDEAREGGVGTQCPLPPPPPPELLSLPALPCVSRFGPQTIWASLQPVSVDADQLRHLFGSRGSLLGGWKPAPCRKQCVSVLDIKRSNIINIALSRLPPPRLITHTILSMDNCVLDREDIQRLQSLVPTEEELTLIREAQRATPSSPLAQAELCLLTLGSVPHLSPRLELWAFTLDYDSLEREIAEPLFHLKLAMEQLASNQTFRHILATVLAIGNFLNGGKARGFELGYLGKLAQVRDTASRQPLLHHTCTFLLDTYPQCTDLYSEITAVAKAAKCDYSQVQSNLTQLQNRCKASWEQLHWMECDSRGEEAVRTQLPEFLRDCEERLAVLRAVYRRVTNRFHSFLLFLGYSSTAVRGICPEAFCKTVSDFALEYRSTRLAILQQREQALQHHREMEEVLRTPEPSPRLDLSLPRSRSKRTEPTGSF</sequence>
<feature type="non-terminal residue" evidence="3">
    <location>
        <position position="1"/>
    </location>
</feature>
<protein>
    <submittedName>
        <fullName evidence="3">FHOD3 protein</fullName>
    </submittedName>
</protein>
<gene>
    <name evidence="3" type="primary">Fhod3_3</name>
    <name evidence="3" type="ORF">GTO95_0003995</name>
</gene>
<name>A0A8J7NQS4_ATRSP</name>
<organism evidence="3 4">
    <name type="scientific">Atractosteus spatula</name>
    <name type="common">Alligator gar</name>
    <name type="synonym">Lepisosteus spatula</name>
    <dbReference type="NCBI Taxonomy" id="7917"/>
    <lineage>
        <taxon>Eukaryota</taxon>
        <taxon>Metazoa</taxon>
        <taxon>Chordata</taxon>
        <taxon>Craniata</taxon>
        <taxon>Vertebrata</taxon>
        <taxon>Euteleostomi</taxon>
        <taxon>Actinopterygii</taxon>
        <taxon>Neopterygii</taxon>
        <taxon>Holostei</taxon>
        <taxon>Semionotiformes</taxon>
        <taxon>Lepisosteidae</taxon>
        <taxon>Atractosteus</taxon>
    </lineage>
</organism>
<evidence type="ECO:0000256" key="1">
    <source>
        <dbReference type="SAM" id="MobiDB-lite"/>
    </source>
</evidence>
<feature type="non-terminal residue" evidence="3">
    <location>
        <position position="502"/>
    </location>
</feature>
<reference evidence="3" key="1">
    <citation type="journal article" date="2021" name="Cell">
        <title>Tracing the genetic footprints of vertebrate landing in non-teleost ray-finned fishes.</title>
        <authorList>
            <person name="Bi X."/>
            <person name="Wang K."/>
            <person name="Yang L."/>
            <person name="Pan H."/>
            <person name="Jiang H."/>
            <person name="Wei Q."/>
            <person name="Fang M."/>
            <person name="Yu H."/>
            <person name="Zhu C."/>
            <person name="Cai Y."/>
            <person name="He Y."/>
            <person name="Gan X."/>
            <person name="Zeng H."/>
            <person name="Yu D."/>
            <person name="Zhu Y."/>
            <person name="Jiang H."/>
            <person name="Qiu Q."/>
            <person name="Yang H."/>
            <person name="Zhang Y.E."/>
            <person name="Wang W."/>
            <person name="Zhu M."/>
            <person name="He S."/>
            <person name="Zhang G."/>
        </authorList>
    </citation>
    <scope>NUCLEOTIDE SEQUENCE</scope>
    <source>
        <strain evidence="3">Allg_001</strain>
    </source>
</reference>
<dbReference type="PANTHER" id="PTHR45920:SF4">
    <property type="entry name" value="FORMIN HOMOLOGY 2 DOMAIN CONTAINING, ISOFORM I"/>
    <property type="match status" value="1"/>
</dbReference>
<dbReference type="GO" id="GO:0005737">
    <property type="term" value="C:cytoplasm"/>
    <property type="evidence" value="ECO:0007669"/>
    <property type="project" value="TreeGrafter"/>
</dbReference>
<dbReference type="AlphaFoldDB" id="A0A8J7NQS4"/>
<evidence type="ECO:0000313" key="3">
    <source>
        <dbReference type="EMBL" id="MBN3316843.1"/>
    </source>
</evidence>
<evidence type="ECO:0000259" key="2">
    <source>
        <dbReference type="PROSITE" id="PS51444"/>
    </source>
</evidence>
<feature type="region of interest" description="Disordered" evidence="1">
    <location>
        <begin position="469"/>
        <end position="502"/>
    </location>
</feature>
<dbReference type="Proteomes" id="UP000736164">
    <property type="component" value="Unassembled WGS sequence"/>
</dbReference>
<dbReference type="Pfam" id="PF02181">
    <property type="entry name" value="FH2"/>
    <property type="match status" value="1"/>
</dbReference>
<feature type="domain" description="FH2" evidence="2">
    <location>
        <begin position="89"/>
        <end position="476"/>
    </location>
</feature>
<dbReference type="InterPro" id="IPR015425">
    <property type="entry name" value="FH2_Formin"/>
</dbReference>
<feature type="region of interest" description="Disordered" evidence="1">
    <location>
        <begin position="1"/>
        <end position="37"/>
    </location>
</feature>
<keyword evidence="4" id="KW-1185">Reference proteome</keyword>
<feature type="compositionally biased region" description="Acidic residues" evidence="1">
    <location>
        <begin position="59"/>
        <end position="70"/>
    </location>
</feature>